<dbReference type="SUPFAM" id="SSF50978">
    <property type="entry name" value="WD40 repeat-like"/>
    <property type="match status" value="1"/>
</dbReference>
<comment type="caution">
    <text evidence="5">The sequence shown here is derived from an EMBL/GenBank/DDBJ whole genome shotgun (WGS) entry which is preliminary data.</text>
</comment>
<evidence type="ECO:0000313" key="6">
    <source>
        <dbReference type="Proteomes" id="UP001328107"/>
    </source>
</evidence>
<evidence type="ECO:0000313" key="5">
    <source>
        <dbReference type="EMBL" id="GMR39874.1"/>
    </source>
</evidence>
<keyword evidence="2" id="KW-0677">Repeat</keyword>
<accession>A0AAN5CEF5</accession>
<sequence length="111" mass="12570">RQKSPKKNFQVLDVPHIQDDFYMNLIDWSSQNVLAVALNECVYFWNPSNQQISVLCDIAYELDSITSVKWSENGEHLAVGTTNGMTKVFDVRALTLVHEIPGHCGRVFCLA</sequence>
<evidence type="ECO:0000259" key="4">
    <source>
        <dbReference type="Pfam" id="PF12894"/>
    </source>
</evidence>
<reference evidence="6" key="1">
    <citation type="submission" date="2022-10" db="EMBL/GenBank/DDBJ databases">
        <title>Genome assembly of Pristionchus species.</title>
        <authorList>
            <person name="Yoshida K."/>
            <person name="Sommer R.J."/>
        </authorList>
    </citation>
    <scope>NUCLEOTIDE SEQUENCE [LARGE SCALE GENOMIC DNA]</scope>
    <source>
        <strain evidence="6">RS5460</strain>
    </source>
</reference>
<dbReference type="Proteomes" id="UP001328107">
    <property type="component" value="Unassembled WGS sequence"/>
</dbReference>
<protein>
    <recommendedName>
        <fullName evidence="4">Anaphase-promoting complex subunit 4-like WD40 domain-containing protein</fullName>
    </recommendedName>
</protein>
<dbReference type="EMBL" id="BTRK01000003">
    <property type="protein sequence ID" value="GMR39874.1"/>
    <property type="molecule type" value="Genomic_DNA"/>
</dbReference>
<keyword evidence="1" id="KW-0853">WD repeat</keyword>
<dbReference type="AlphaFoldDB" id="A0AAN5CEF5"/>
<dbReference type="GO" id="GO:0005680">
    <property type="term" value="C:anaphase-promoting complex"/>
    <property type="evidence" value="ECO:0007669"/>
    <property type="project" value="TreeGrafter"/>
</dbReference>
<dbReference type="InterPro" id="IPR036322">
    <property type="entry name" value="WD40_repeat_dom_sf"/>
</dbReference>
<dbReference type="Pfam" id="PF12894">
    <property type="entry name" value="ANAPC4_WD40"/>
    <property type="match status" value="1"/>
</dbReference>
<organism evidence="5 6">
    <name type="scientific">Pristionchus mayeri</name>
    <dbReference type="NCBI Taxonomy" id="1317129"/>
    <lineage>
        <taxon>Eukaryota</taxon>
        <taxon>Metazoa</taxon>
        <taxon>Ecdysozoa</taxon>
        <taxon>Nematoda</taxon>
        <taxon>Chromadorea</taxon>
        <taxon>Rhabditida</taxon>
        <taxon>Rhabditina</taxon>
        <taxon>Diplogasteromorpha</taxon>
        <taxon>Diplogasteroidea</taxon>
        <taxon>Neodiplogasteridae</taxon>
        <taxon>Pristionchus</taxon>
    </lineage>
</organism>
<dbReference type="PANTHER" id="PTHR19918:SF1">
    <property type="entry name" value="FIZZY-RELATED PROTEIN HOMOLOG"/>
    <property type="match status" value="1"/>
</dbReference>
<evidence type="ECO:0000256" key="2">
    <source>
        <dbReference type="ARBA" id="ARBA00022737"/>
    </source>
</evidence>
<gene>
    <name evidence="5" type="ORF">PMAYCL1PPCAC_10069</name>
</gene>
<dbReference type="GO" id="GO:0010997">
    <property type="term" value="F:anaphase-promoting complex binding"/>
    <property type="evidence" value="ECO:0007669"/>
    <property type="project" value="InterPro"/>
</dbReference>
<keyword evidence="6" id="KW-1185">Reference proteome</keyword>
<name>A0AAN5CEF5_9BILA</name>
<dbReference type="GO" id="GO:1905786">
    <property type="term" value="P:positive regulation of anaphase-promoting complex-dependent catabolic process"/>
    <property type="evidence" value="ECO:0007669"/>
    <property type="project" value="TreeGrafter"/>
</dbReference>
<dbReference type="PANTHER" id="PTHR19918">
    <property type="entry name" value="CELL DIVISION CYCLE 20 CDC20 FIZZY -RELATED"/>
    <property type="match status" value="1"/>
</dbReference>
<dbReference type="InterPro" id="IPR024977">
    <property type="entry name" value="Apc4-like_WD40_dom"/>
</dbReference>
<evidence type="ECO:0000256" key="1">
    <source>
        <dbReference type="ARBA" id="ARBA00022574"/>
    </source>
</evidence>
<dbReference type="InterPro" id="IPR033010">
    <property type="entry name" value="Cdc20/Fizzy"/>
</dbReference>
<dbReference type="Gene3D" id="2.130.10.10">
    <property type="entry name" value="YVTN repeat-like/Quinoprotein amine dehydrogenase"/>
    <property type="match status" value="1"/>
</dbReference>
<evidence type="ECO:0000256" key="3">
    <source>
        <dbReference type="ARBA" id="ARBA00023306"/>
    </source>
</evidence>
<feature type="non-terminal residue" evidence="5">
    <location>
        <position position="1"/>
    </location>
</feature>
<proteinExistence type="predicted"/>
<feature type="domain" description="Anaphase-promoting complex subunit 4-like WD40" evidence="4">
    <location>
        <begin position="62"/>
        <end position="110"/>
    </location>
</feature>
<dbReference type="InterPro" id="IPR015943">
    <property type="entry name" value="WD40/YVTN_repeat-like_dom_sf"/>
</dbReference>
<dbReference type="GO" id="GO:1990757">
    <property type="term" value="F:ubiquitin ligase activator activity"/>
    <property type="evidence" value="ECO:0007669"/>
    <property type="project" value="TreeGrafter"/>
</dbReference>
<dbReference type="GO" id="GO:0031145">
    <property type="term" value="P:anaphase-promoting complex-dependent catabolic process"/>
    <property type="evidence" value="ECO:0007669"/>
    <property type="project" value="TreeGrafter"/>
</dbReference>
<keyword evidence="3" id="KW-0131">Cell cycle</keyword>